<feature type="compositionally biased region" description="Low complexity" evidence="2">
    <location>
        <begin position="453"/>
        <end position="462"/>
    </location>
</feature>
<dbReference type="PANTHER" id="PTHR16027">
    <property type="entry name" value="DILUTE DOMAIN-CONTAINING PROTEIN YPR089W"/>
    <property type="match status" value="1"/>
</dbReference>
<dbReference type="EMBL" id="JABXXO010000001">
    <property type="protein sequence ID" value="KAF7784665.1"/>
    <property type="molecule type" value="Genomic_DNA"/>
</dbReference>
<dbReference type="InterPro" id="IPR002710">
    <property type="entry name" value="Dilute_dom"/>
</dbReference>
<feature type="repeat" description="ANK" evidence="1">
    <location>
        <begin position="128"/>
        <end position="160"/>
    </location>
</feature>
<keyword evidence="1" id="KW-0040">ANK repeat</keyword>
<dbReference type="InterPro" id="IPR052072">
    <property type="entry name" value="Vascular_dev_regulator"/>
</dbReference>
<evidence type="ECO:0000313" key="5">
    <source>
        <dbReference type="Proteomes" id="UP000629468"/>
    </source>
</evidence>
<dbReference type="CDD" id="cd15473">
    <property type="entry name" value="Myo5p-like_CBD_DIL_ANK"/>
    <property type="match status" value="1"/>
</dbReference>
<feature type="compositionally biased region" description="Basic and acidic residues" evidence="2">
    <location>
        <begin position="875"/>
        <end position="885"/>
    </location>
</feature>
<dbReference type="InterPro" id="IPR002110">
    <property type="entry name" value="Ankyrin_rpt"/>
</dbReference>
<protein>
    <recommendedName>
        <fullName evidence="3">Dilute domain-containing protein</fullName>
    </recommendedName>
</protein>
<dbReference type="InterPro" id="IPR036770">
    <property type="entry name" value="Ankyrin_rpt-contain_sf"/>
</dbReference>
<evidence type="ECO:0000256" key="1">
    <source>
        <dbReference type="PROSITE-ProRule" id="PRU00023"/>
    </source>
</evidence>
<feature type="region of interest" description="Disordered" evidence="2">
    <location>
        <begin position="670"/>
        <end position="702"/>
    </location>
</feature>
<dbReference type="Gene3D" id="1.25.40.20">
    <property type="entry name" value="Ankyrin repeat-containing domain"/>
    <property type="match status" value="2"/>
</dbReference>
<feature type="compositionally biased region" description="Acidic residues" evidence="2">
    <location>
        <begin position="243"/>
        <end position="261"/>
    </location>
</feature>
<name>A0A8H7FB87_AGABI</name>
<sequence length="918" mass="102915">MTSTSPSLSLRSLDLSPSPDLHPLYPTPSQITNALTIHSGLSSVQKSQLMAHCASRACVFGDLALLQHILYDPRAQNFLDLNIRDEDGLGLVSLAIHGFGVDGDRDVEREECVRLLVNQGALIFPDNAGWTPLHYAALLSPPTLISFLMTHGCSVFALTKRNLTPLHIVTAHSTLPGREDVALLLEESMRSQGWEGGKIDQRRRMVEQQQKRRGKQMQLRQDVATLLGVHSSWWGQESTSPAPDDDEDEDQDGDVDNDDPDNYAIYTPPLDYSSMLVFSPTSLPQILESLVTNYPASIKDATPANSLYMLTRFACLACDHTWLEDLILSASDTIEEAFFNHAEDLTCLTFWLYNTTLWLHFIRCDNAINRTCEFMGTFELIEEVINSVYVFVIRFAERRIDQLLESTLLDFSVASSLDSVEFESDWSIFRPFSRNKKATRKPTTHEVGRPRRTSTAPTTPIRNQTKVPTTNAVTGPKFASLRHSNKGSGTPLSSVFGEDGLQSPSPEDMLDFLTALHSFLVMSDINPALITQLWSQVFYWTACEIFNRIITRKKYLCRSRAVQINMTLRALEDWIAEAGLPAGIQSHLAPVRDLLNWVQCLSSINDFADLVSTIQSMRGINPLQMRRAVRDYKYEVNEDHMTEENIQYLTQLQKDWERHRVKMGVEAMRKEINERDHDRESLSSLQNEADQSMSSVTSTSTVSDSLNPRINIDILFDKTKDTSRWEPIKPPQPLGELLDSRYMIPLLFPSDPRMLAALPRKLGTEVMNGYTDGSGSANSDTKSIESQVSSSLLSQQEGGNDGIMAWRCCNRKIRDVGVGALQRIDGAVSAARWGKAVDPRFTDDDEEEQVGNDSDMSFGSAKKKKLRLSLSEYDLRKAGEGEEPLRVQTTHLTPISRKPSTHTGGRKGRTSLDSTPVD</sequence>
<feature type="compositionally biased region" description="Low complexity" evidence="2">
    <location>
        <begin position="786"/>
        <end position="796"/>
    </location>
</feature>
<feature type="compositionally biased region" description="Basic and acidic residues" evidence="2">
    <location>
        <begin position="670"/>
        <end position="681"/>
    </location>
</feature>
<feature type="compositionally biased region" description="Low complexity" evidence="2">
    <location>
        <begin position="692"/>
        <end position="702"/>
    </location>
</feature>
<gene>
    <name evidence="4" type="ORF">Agabi119p4_830</name>
</gene>
<feature type="region of interest" description="Disordered" evidence="2">
    <location>
        <begin position="839"/>
        <end position="861"/>
    </location>
</feature>
<dbReference type="PANTHER" id="PTHR16027:SF6">
    <property type="entry name" value="DILUTE DOMAIN-CONTAINING PROTEIN"/>
    <property type="match status" value="1"/>
</dbReference>
<evidence type="ECO:0000259" key="3">
    <source>
        <dbReference type="PROSITE" id="PS51126"/>
    </source>
</evidence>
<dbReference type="SUPFAM" id="SSF48403">
    <property type="entry name" value="Ankyrin repeat"/>
    <property type="match status" value="1"/>
</dbReference>
<dbReference type="Pfam" id="PF01843">
    <property type="entry name" value="DIL"/>
    <property type="match status" value="1"/>
</dbReference>
<feature type="region of interest" description="Disordered" evidence="2">
    <location>
        <begin position="771"/>
        <end position="797"/>
    </location>
</feature>
<evidence type="ECO:0000256" key="2">
    <source>
        <dbReference type="SAM" id="MobiDB-lite"/>
    </source>
</evidence>
<dbReference type="SMART" id="SM01132">
    <property type="entry name" value="DIL"/>
    <property type="match status" value="1"/>
</dbReference>
<dbReference type="PROSITE" id="PS50088">
    <property type="entry name" value="ANK_REPEAT"/>
    <property type="match status" value="1"/>
</dbReference>
<feature type="compositionally biased region" description="Polar residues" evidence="2">
    <location>
        <begin position="682"/>
        <end position="691"/>
    </location>
</feature>
<feature type="region of interest" description="Disordered" evidence="2">
    <location>
        <begin position="437"/>
        <end position="498"/>
    </location>
</feature>
<evidence type="ECO:0000313" key="4">
    <source>
        <dbReference type="EMBL" id="KAF7784665.1"/>
    </source>
</evidence>
<proteinExistence type="predicted"/>
<comment type="caution">
    <text evidence="4">The sequence shown here is derived from an EMBL/GenBank/DDBJ whole genome shotgun (WGS) entry which is preliminary data.</text>
</comment>
<organism evidence="4 5">
    <name type="scientific">Agaricus bisporus var. burnettii</name>
    <dbReference type="NCBI Taxonomy" id="192524"/>
    <lineage>
        <taxon>Eukaryota</taxon>
        <taxon>Fungi</taxon>
        <taxon>Dikarya</taxon>
        <taxon>Basidiomycota</taxon>
        <taxon>Agaricomycotina</taxon>
        <taxon>Agaricomycetes</taxon>
        <taxon>Agaricomycetidae</taxon>
        <taxon>Agaricales</taxon>
        <taxon>Agaricineae</taxon>
        <taxon>Agaricaceae</taxon>
        <taxon>Agaricus</taxon>
    </lineage>
</organism>
<feature type="compositionally biased region" description="Polar residues" evidence="2">
    <location>
        <begin position="463"/>
        <end position="473"/>
    </location>
</feature>
<feature type="domain" description="Dilute" evidence="3">
    <location>
        <begin position="328"/>
        <end position="655"/>
    </location>
</feature>
<dbReference type="Pfam" id="PF00023">
    <property type="entry name" value="Ank"/>
    <property type="match status" value="1"/>
</dbReference>
<dbReference type="GO" id="GO:0051020">
    <property type="term" value="F:GTPase binding"/>
    <property type="evidence" value="ECO:0007669"/>
    <property type="project" value="TreeGrafter"/>
</dbReference>
<dbReference type="PROSITE" id="PS50297">
    <property type="entry name" value="ANK_REP_REGION"/>
    <property type="match status" value="1"/>
</dbReference>
<feature type="region of interest" description="Disordered" evidence="2">
    <location>
        <begin position="234"/>
        <end position="262"/>
    </location>
</feature>
<reference evidence="4 5" key="1">
    <citation type="journal article" name="Sci. Rep.">
        <title>Telomere-to-telomere assembled and centromere annotated genomes of the two main subspecies of the button mushroom Agaricus bisporus reveal especially polymorphic chromosome ends.</title>
        <authorList>
            <person name="Sonnenberg A.S.M."/>
            <person name="Sedaghat-Telgerd N."/>
            <person name="Lavrijssen B."/>
            <person name="Ohm R.A."/>
            <person name="Hendrickx P.M."/>
            <person name="Scholtmeijer K."/>
            <person name="Baars J.J.P."/>
            <person name="van Peer A."/>
        </authorList>
    </citation>
    <scope>NUCLEOTIDE SEQUENCE [LARGE SCALE GENOMIC DNA]</scope>
    <source>
        <strain evidence="4 5">H119_p4</strain>
    </source>
</reference>
<dbReference type="Proteomes" id="UP000629468">
    <property type="component" value="Unassembled WGS sequence"/>
</dbReference>
<dbReference type="AlphaFoldDB" id="A0A8H7FB87"/>
<dbReference type="InterPro" id="IPR037986">
    <property type="entry name" value="Myo5p-like_CBD_DIL"/>
</dbReference>
<feature type="compositionally biased region" description="Polar residues" evidence="2">
    <location>
        <begin position="771"/>
        <end position="785"/>
    </location>
</feature>
<accession>A0A8H7FB87</accession>
<feature type="region of interest" description="Disordered" evidence="2">
    <location>
        <begin position="875"/>
        <end position="918"/>
    </location>
</feature>
<dbReference type="PROSITE" id="PS51126">
    <property type="entry name" value="DILUTE"/>
    <property type="match status" value="1"/>
</dbReference>